<dbReference type="SUPFAM" id="SSF47240">
    <property type="entry name" value="Ferritin-like"/>
    <property type="match status" value="1"/>
</dbReference>
<gene>
    <name evidence="1" type="ORF">MAMT_01702</name>
</gene>
<dbReference type="CDD" id="cd01048">
    <property type="entry name" value="Ferritin_like_AB2"/>
    <property type="match status" value="1"/>
</dbReference>
<dbReference type="InterPro" id="IPR012347">
    <property type="entry name" value="Ferritin-like"/>
</dbReference>
<reference evidence="1 2" key="1">
    <citation type="submission" date="2019-09" db="EMBL/GenBank/DDBJ databases">
        <authorList>
            <person name="Cremers G."/>
        </authorList>
    </citation>
    <scope>NUCLEOTIDE SEQUENCE [LARGE SCALE GENOMIC DNA]</scope>
    <source>
        <strain evidence="1">4A</strain>
    </source>
</reference>
<dbReference type="InterPro" id="IPR019243">
    <property type="entry name" value="DUF2202"/>
</dbReference>
<evidence type="ECO:0000313" key="1">
    <source>
        <dbReference type="EMBL" id="VVM07355.1"/>
    </source>
</evidence>
<dbReference type="Gene3D" id="1.20.1260.10">
    <property type="match status" value="2"/>
</dbReference>
<name>A0A5E6MGK0_9BACT</name>
<evidence type="ECO:0000313" key="2">
    <source>
        <dbReference type="Proteomes" id="UP000334923"/>
    </source>
</evidence>
<accession>A0A5E6MGK0</accession>
<organism evidence="1 2">
    <name type="scientific">Methylacidimicrobium tartarophylax</name>
    <dbReference type="NCBI Taxonomy" id="1041768"/>
    <lineage>
        <taxon>Bacteria</taxon>
        <taxon>Pseudomonadati</taxon>
        <taxon>Verrucomicrobiota</taxon>
        <taxon>Methylacidimicrobium</taxon>
    </lineage>
</organism>
<proteinExistence type="predicted"/>
<sequence length="151" mass="17048">MPIGAIGKDFEITDTQPLTEAERQGLAEALDDEYKTRATYARVIEDFGGVRAFVNIVEAEKRYISALLGLFERYDIAPPSDRWTGAPPRFLSLLEACNKAVQAETDNVAIYDRVLKTSTRADILSVYHAWREASLDRHLPAFRRCAERKGQ</sequence>
<evidence type="ECO:0008006" key="3">
    <source>
        <dbReference type="Google" id="ProtNLM"/>
    </source>
</evidence>
<keyword evidence="2" id="KW-1185">Reference proteome</keyword>
<dbReference type="EMBL" id="CABFVA020000090">
    <property type="protein sequence ID" value="VVM07355.1"/>
    <property type="molecule type" value="Genomic_DNA"/>
</dbReference>
<dbReference type="AlphaFoldDB" id="A0A5E6MGK0"/>
<protein>
    <recommendedName>
        <fullName evidence="3">DUF2202 domain-containing protein</fullName>
    </recommendedName>
</protein>
<dbReference type="Proteomes" id="UP000334923">
    <property type="component" value="Unassembled WGS sequence"/>
</dbReference>
<dbReference type="InterPro" id="IPR009078">
    <property type="entry name" value="Ferritin-like_SF"/>
</dbReference>